<feature type="transmembrane region" description="Helical" evidence="2">
    <location>
        <begin position="197"/>
        <end position="216"/>
    </location>
</feature>
<keyword evidence="2" id="KW-1133">Transmembrane helix</keyword>
<keyword evidence="2" id="KW-0472">Membrane</keyword>
<feature type="domain" description="EamA" evidence="3">
    <location>
        <begin position="165"/>
        <end position="299"/>
    </location>
</feature>
<comment type="caution">
    <text evidence="4">The sequence shown here is derived from an EMBL/GenBank/DDBJ whole genome shotgun (WGS) entry which is preliminary data.</text>
</comment>
<dbReference type="Pfam" id="PF00892">
    <property type="entry name" value="EamA"/>
    <property type="match status" value="2"/>
</dbReference>
<gene>
    <name evidence="4" type="ORF">EDD28_0498</name>
</gene>
<dbReference type="InterPro" id="IPR000620">
    <property type="entry name" value="EamA_dom"/>
</dbReference>
<dbReference type="SUPFAM" id="SSF103481">
    <property type="entry name" value="Multidrug resistance efflux transporter EmrE"/>
    <property type="match status" value="2"/>
</dbReference>
<dbReference type="Proteomes" id="UP000275356">
    <property type="component" value="Unassembled WGS sequence"/>
</dbReference>
<evidence type="ECO:0000259" key="3">
    <source>
        <dbReference type="Pfam" id="PF00892"/>
    </source>
</evidence>
<dbReference type="AlphaFoldDB" id="A0A3N2D826"/>
<feature type="transmembrane region" description="Helical" evidence="2">
    <location>
        <begin position="6"/>
        <end position="24"/>
    </location>
</feature>
<dbReference type="RefSeq" id="WP_123738175.1">
    <property type="nucleotide sequence ID" value="NZ_RKHQ01000001.1"/>
</dbReference>
<accession>A0A3N2D826</accession>
<feature type="transmembrane region" description="Helical" evidence="2">
    <location>
        <begin position="164"/>
        <end position="185"/>
    </location>
</feature>
<evidence type="ECO:0000313" key="5">
    <source>
        <dbReference type="Proteomes" id="UP000275356"/>
    </source>
</evidence>
<feature type="transmembrane region" description="Helical" evidence="2">
    <location>
        <begin position="119"/>
        <end position="137"/>
    </location>
</feature>
<feature type="transmembrane region" description="Helical" evidence="2">
    <location>
        <begin position="94"/>
        <end position="113"/>
    </location>
</feature>
<comment type="similarity">
    <text evidence="1">Belongs to the EamA transporter family.</text>
</comment>
<dbReference type="Gene3D" id="1.10.3730.20">
    <property type="match status" value="1"/>
</dbReference>
<evidence type="ECO:0000313" key="4">
    <source>
        <dbReference type="EMBL" id="ROR95930.1"/>
    </source>
</evidence>
<reference evidence="4 5" key="1">
    <citation type="submission" date="2018-11" db="EMBL/GenBank/DDBJ databases">
        <title>Sequencing the genomes of 1000 actinobacteria strains.</title>
        <authorList>
            <person name="Klenk H.-P."/>
        </authorList>
    </citation>
    <scope>NUCLEOTIDE SEQUENCE [LARGE SCALE GENOMIC DNA]</scope>
    <source>
        <strain evidence="4 5">DSM 13521</strain>
    </source>
</reference>
<dbReference type="GO" id="GO:0016020">
    <property type="term" value="C:membrane"/>
    <property type="evidence" value="ECO:0007669"/>
    <property type="project" value="InterPro"/>
</dbReference>
<feature type="transmembrane region" description="Helical" evidence="2">
    <location>
        <begin position="31"/>
        <end position="52"/>
    </location>
</feature>
<dbReference type="InterPro" id="IPR037185">
    <property type="entry name" value="EmrE-like"/>
</dbReference>
<feature type="domain" description="EamA" evidence="3">
    <location>
        <begin position="2"/>
        <end position="136"/>
    </location>
</feature>
<name>A0A3N2D826_9MICO</name>
<evidence type="ECO:0000256" key="2">
    <source>
        <dbReference type="SAM" id="Phobius"/>
    </source>
</evidence>
<feature type="transmembrane region" description="Helical" evidence="2">
    <location>
        <begin position="254"/>
        <end position="276"/>
    </location>
</feature>
<feature type="transmembrane region" description="Helical" evidence="2">
    <location>
        <begin position="228"/>
        <end position="248"/>
    </location>
</feature>
<feature type="transmembrane region" description="Helical" evidence="2">
    <location>
        <begin position="64"/>
        <end position="82"/>
    </location>
</feature>
<dbReference type="EMBL" id="RKHQ01000001">
    <property type="protein sequence ID" value="ROR95930.1"/>
    <property type="molecule type" value="Genomic_DNA"/>
</dbReference>
<keyword evidence="5" id="KW-1185">Reference proteome</keyword>
<sequence length="300" mass="31132">MWLLYASGAAVFAGLTAILAKAGIRRTSSNLATAIRTIVVLACAVGMVAIVGSAGTLGDLSGRTLTFLVLSGLATGASWLCFFRALQLGEVTRVAVVDKSGIVLTVLFAITLLGETDHLAFRLVGVALIAAGTWLMIERAAAPAPVAADDDATRPAVPTRPRRAWLGYAAGSAVFAALTAILGKVGIEDVDSSLGTAIRTVVVLVMVWVVVGLTGEGRQIRAIPRRDLLFIALSGAATGASWLCYWRAMQEGPASLVAPVDRLSILVTAALAWLLFGERLTRRALAGLAVVVAGTLVMLL</sequence>
<dbReference type="OrthoDB" id="9806718at2"/>
<keyword evidence="2" id="KW-0812">Transmembrane</keyword>
<organism evidence="4 5">
    <name type="scientific">Salana multivorans</name>
    <dbReference type="NCBI Taxonomy" id="120377"/>
    <lineage>
        <taxon>Bacteria</taxon>
        <taxon>Bacillati</taxon>
        <taxon>Actinomycetota</taxon>
        <taxon>Actinomycetes</taxon>
        <taxon>Micrococcales</taxon>
        <taxon>Beutenbergiaceae</taxon>
        <taxon>Salana</taxon>
    </lineage>
</organism>
<protein>
    <submittedName>
        <fullName evidence="4">Transporter family protein</fullName>
    </submittedName>
</protein>
<feature type="transmembrane region" description="Helical" evidence="2">
    <location>
        <begin position="283"/>
        <end position="299"/>
    </location>
</feature>
<dbReference type="PANTHER" id="PTHR22911">
    <property type="entry name" value="ACYL-MALONYL CONDENSING ENZYME-RELATED"/>
    <property type="match status" value="1"/>
</dbReference>
<proteinExistence type="inferred from homology"/>
<evidence type="ECO:0000256" key="1">
    <source>
        <dbReference type="ARBA" id="ARBA00007362"/>
    </source>
</evidence>
<dbReference type="PANTHER" id="PTHR22911:SF137">
    <property type="entry name" value="SOLUTE CARRIER FAMILY 35 MEMBER G2-RELATED"/>
    <property type="match status" value="1"/>
</dbReference>